<dbReference type="EMBL" id="ARQD01000005">
    <property type="protein sequence ID" value="KIX84933.1"/>
    <property type="molecule type" value="Genomic_DNA"/>
</dbReference>
<feature type="transmembrane region" description="Helical" evidence="1">
    <location>
        <begin position="20"/>
        <end position="42"/>
    </location>
</feature>
<evidence type="ECO:0000313" key="3">
    <source>
        <dbReference type="Proteomes" id="UP000032214"/>
    </source>
</evidence>
<gene>
    <name evidence="2" type="ORF">J120_05040</name>
</gene>
<keyword evidence="1" id="KW-0472">Membrane</keyword>
<protein>
    <submittedName>
        <fullName evidence="2">Uncharacterized protein</fullName>
    </submittedName>
</protein>
<sequence length="160" mass="18473">MKHDILGSTENYQNTVQHTQWINSTIMCWGLLTIGIISTTLYQSIILFHAYRSANVHTLRLERAHATIKNHENIHNHMRNQSYRAPSLYDLYSIARVHHISINSYRATRQDIALSIEAPLDNITAFINGWNSTFSSRLELEHIHAQHATFQAQLTSHKTI</sequence>
<proteinExistence type="predicted"/>
<keyword evidence="1" id="KW-0812">Transmembrane</keyword>
<comment type="caution">
    <text evidence="2">The sequence shown here is derived from an EMBL/GenBank/DDBJ whole genome shotgun (WGS) entry which is preliminary data.</text>
</comment>
<organism evidence="2 3">
    <name type="scientific">candidate division TM6 bacterium JCVI TM6SC1</name>
    <dbReference type="NCBI Taxonomy" id="1306947"/>
    <lineage>
        <taxon>Bacteria</taxon>
        <taxon>Candidatus Babelota</taxon>
        <taxon>Vermiphilus</taxon>
    </lineage>
</organism>
<dbReference type="Proteomes" id="UP000032214">
    <property type="component" value="Unassembled WGS sequence"/>
</dbReference>
<dbReference type="STRING" id="1306947.J120_05040"/>
<keyword evidence="3" id="KW-1185">Reference proteome</keyword>
<reference evidence="2 3" key="1">
    <citation type="journal article" date="2013" name="Proc. Natl. Acad. Sci. U.S.A.">
        <title>Candidate phylum TM6 genome recovered from a hospital sink biofilm provides genomic insights into this uncultivated phylum.</title>
        <authorList>
            <person name="McLean J.S."/>
            <person name="Lombardo M.J."/>
            <person name="Badger J.H."/>
            <person name="Edlund A."/>
            <person name="Novotny M."/>
            <person name="Yee-Greenbaum J."/>
            <person name="Vyahhi N."/>
            <person name="Hall A.P."/>
            <person name="Yang Y."/>
            <person name="Dupont C.L."/>
            <person name="Ziegler M.G."/>
            <person name="Chitsaz H."/>
            <person name="Allen A.E."/>
            <person name="Yooseph S."/>
            <person name="Tesler G."/>
            <person name="Pevzner P.A."/>
            <person name="Friedman R.M."/>
            <person name="Nealson K.H."/>
            <person name="Venter J.C."/>
            <person name="Lasken R.S."/>
        </authorList>
    </citation>
    <scope>NUCLEOTIDE SEQUENCE [LARGE SCALE GENOMIC DNA]</scope>
    <source>
        <strain evidence="2 3">TM6SC1</strain>
    </source>
</reference>
<dbReference type="AlphaFoldDB" id="A0A0D2JKK8"/>
<evidence type="ECO:0000256" key="1">
    <source>
        <dbReference type="SAM" id="Phobius"/>
    </source>
</evidence>
<accession>A0A0D2JKK8</accession>
<name>A0A0D2JKK8_9BACT</name>
<keyword evidence="1" id="KW-1133">Transmembrane helix</keyword>
<evidence type="ECO:0000313" key="2">
    <source>
        <dbReference type="EMBL" id="KIX84933.1"/>
    </source>
</evidence>